<dbReference type="PROSITE" id="PS00086">
    <property type="entry name" value="CYTOCHROME_P450"/>
    <property type="match status" value="1"/>
</dbReference>
<dbReference type="AlphaFoldDB" id="A0AAJ0CLY6"/>
<keyword evidence="7 9" id="KW-0408">Iron</keyword>
<dbReference type="GO" id="GO:0020037">
    <property type="term" value="F:heme binding"/>
    <property type="evidence" value="ECO:0007669"/>
    <property type="project" value="InterPro"/>
</dbReference>
<feature type="binding site" description="axial binding residue" evidence="9">
    <location>
        <position position="443"/>
    </location>
    <ligand>
        <name>heme</name>
        <dbReference type="ChEBI" id="CHEBI:30413"/>
    </ligand>
    <ligandPart>
        <name>Fe</name>
        <dbReference type="ChEBI" id="CHEBI:18248"/>
    </ligandPart>
</feature>
<evidence type="ECO:0008006" key="14">
    <source>
        <dbReference type="Google" id="ProtNLM"/>
    </source>
</evidence>
<evidence type="ECO:0000256" key="1">
    <source>
        <dbReference type="ARBA" id="ARBA00001971"/>
    </source>
</evidence>
<dbReference type="PRINTS" id="PR00465">
    <property type="entry name" value="EP450IV"/>
</dbReference>
<name>A0AAJ0CLY6_9HYPO</name>
<evidence type="ECO:0000256" key="8">
    <source>
        <dbReference type="ARBA" id="ARBA00023033"/>
    </source>
</evidence>
<dbReference type="GO" id="GO:0016705">
    <property type="term" value="F:oxidoreductase activity, acting on paired donors, with incorporation or reduction of molecular oxygen"/>
    <property type="evidence" value="ECO:0007669"/>
    <property type="project" value="InterPro"/>
</dbReference>
<comment type="cofactor">
    <cofactor evidence="1 9">
        <name>heme</name>
        <dbReference type="ChEBI" id="CHEBI:30413"/>
    </cofactor>
</comment>
<dbReference type="Pfam" id="PF00067">
    <property type="entry name" value="p450"/>
    <property type="match status" value="1"/>
</dbReference>
<proteinExistence type="inferred from homology"/>
<keyword evidence="11" id="KW-0472">Membrane</keyword>
<comment type="caution">
    <text evidence="12">The sequence shown here is derived from an EMBL/GenBank/DDBJ whole genome shotgun (WGS) entry which is preliminary data.</text>
</comment>
<evidence type="ECO:0000256" key="10">
    <source>
        <dbReference type="RuleBase" id="RU000461"/>
    </source>
</evidence>
<organism evidence="12 13">
    <name type="scientific">Conoideocrella luteorostrata</name>
    <dbReference type="NCBI Taxonomy" id="1105319"/>
    <lineage>
        <taxon>Eukaryota</taxon>
        <taxon>Fungi</taxon>
        <taxon>Dikarya</taxon>
        <taxon>Ascomycota</taxon>
        <taxon>Pezizomycotina</taxon>
        <taxon>Sordariomycetes</taxon>
        <taxon>Hypocreomycetidae</taxon>
        <taxon>Hypocreales</taxon>
        <taxon>Clavicipitaceae</taxon>
        <taxon>Conoideocrella</taxon>
    </lineage>
</organism>
<keyword evidence="11" id="KW-0812">Transmembrane</keyword>
<comment type="pathway">
    <text evidence="2">Secondary metabolite biosynthesis.</text>
</comment>
<evidence type="ECO:0000256" key="4">
    <source>
        <dbReference type="ARBA" id="ARBA00022617"/>
    </source>
</evidence>
<dbReference type="InterPro" id="IPR002403">
    <property type="entry name" value="Cyt_P450_E_grp-IV"/>
</dbReference>
<evidence type="ECO:0000313" key="13">
    <source>
        <dbReference type="Proteomes" id="UP001251528"/>
    </source>
</evidence>
<keyword evidence="11" id="KW-1133">Transmembrane helix</keyword>
<evidence type="ECO:0000313" key="12">
    <source>
        <dbReference type="EMBL" id="KAK2594258.1"/>
    </source>
</evidence>
<keyword evidence="5 9" id="KW-0479">Metal-binding</keyword>
<dbReference type="SUPFAM" id="SSF48264">
    <property type="entry name" value="Cytochrome P450"/>
    <property type="match status" value="1"/>
</dbReference>
<keyword evidence="8 10" id="KW-0503">Monooxygenase</keyword>
<keyword evidence="6 10" id="KW-0560">Oxidoreductase</keyword>
<evidence type="ECO:0000256" key="7">
    <source>
        <dbReference type="ARBA" id="ARBA00023004"/>
    </source>
</evidence>
<dbReference type="GO" id="GO:0004497">
    <property type="term" value="F:monooxygenase activity"/>
    <property type="evidence" value="ECO:0007669"/>
    <property type="project" value="UniProtKB-KW"/>
</dbReference>
<dbReference type="InterPro" id="IPR017972">
    <property type="entry name" value="Cyt_P450_CS"/>
</dbReference>
<dbReference type="InterPro" id="IPR001128">
    <property type="entry name" value="Cyt_P450"/>
</dbReference>
<dbReference type="Proteomes" id="UP001251528">
    <property type="component" value="Unassembled WGS sequence"/>
</dbReference>
<dbReference type="GO" id="GO:0005506">
    <property type="term" value="F:iron ion binding"/>
    <property type="evidence" value="ECO:0007669"/>
    <property type="project" value="InterPro"/>
</dbReference>
<feature type="transmembrane region" description="Helical" evidence="11">
    <location>
        <begin position="25"/>
        <end position="44"/>
    </location>
</feature>
<dbReference type="InterPro" id="IPR036396">
    <property type="entry name" value="Cyt_P450_sf"/>
</dbReference>
<dbReference type="EMBL" id="JASWJB010000175">
    <property type="protein sequence ID" value="KAK2594258.1"/>
    <property type="molecule type" value="Genomic_DNA"/>
</dbReference>
<dbReference type="PANTHER" id="PTHR46206">
    <property type="entry name" value="CYTOCHROME P450"/>
    <property type="match status" value="1"/>
</dbReference>
<reference evidence="12" key="1">
    <citation type="submission" date="2023-06" db="EMBL/GenBank/DDBJ databases">
        <title>Conoideocrella luteorostrata (Hypocreales: Clavicipitaceae), a potential biocontrol fungus for elongate hemlock scale in United States Christmas tree production areas.</title>
        <authorList>
            <person name="Barrett H."/>
            <person name="Lovett B."/>
            <person name="Macias A.M."/>
            <person name="Stajich J.E."/>
            <person name="Kasson M.T."/>
        </authorList>
    </citation>
    <scope>NUCLEOTIDE SEQUENCE</scope>
    <source>
        <strain evidence="12">ARSEF 14590</strain>
    </source>
</reference>
<evidence type="ECO:0000256" key="5">
    <source>
        <dbReference type="ARBA" id="ARBA00022723"/>
    </source>
</evidence>
<evidence type="ECO:0000256" key="3">
    <source>
        <dbReference type="ARBA" id="ARBA00010617"/>
    </source>
</evidence>
<sequence>MDMHSASNITSRVYPNISDHHMVKYYASSILVLVATTLLAIRVLTKPISNVPLVNPPNFFEVTATRRKLHALTSARSLLSKAYEEFPNKCFRFMAEFAEVVVLPPEFANDIRNDERFDFTGFVRQLIPSQIYGLDAFRGGSHTLKAVVQRDLTKSLSKDYQPALTEWHTLTTRDMVLHLVARVSSRVFLGSELCRNEQWLRVTREYTVASFSSAEQMRLWPAPLRRIASYFHPGCRHAASLLKEARQCMEPVLERRKRERASGNYIPYNDAIEWFEAAAANGDEYDPVFAQLILSAAAIHTTTDLLCQVIGDLAQNPEFIEPLRQESIQSLSEGGWKKTTLYNMKLMDSCIKESQRMKPVSLLAMRRLVTEDVKLPDGTFIPKGSLSAVSSDRMWDATVYENPNKWDGARSFNKRKLEGQENAAQFVTTGPDHLAFGHGKHACPGRFFAANEIKILLVHILLKYDFKLHDRKPVTRRFGLTLGTDVSVKVDVRRRQEEIDLDSF</sequence>
<dbReference type="Gene3D" id="1.10.630.10">
    <property type="entry name" value="Cytochrome P450"/>
    <property type="match status" value="1"/>
</dbReference>
<evidence type="ECO:0000256" key="11">
    <source>
        <dbReference type="SAM" id="Phobius"/>
    </source>
</evidence>
<gene>
    <name evidence="12" type="ORF">QQS21_008037</name>
</gene>
<accession>A0AAJ0CLY6</accession>
<comment type="similarity">
    <text evidence="3 10">Belongs to the cytochrome P450 family.</text>
</comment>
<protein>
    <recommendedName>
        <fullName evidence="14">P450 monooxygenase</fullName>
    </recommendedName>
</protein>
<evidence type="ECO:0000256" key="9">
    <source>
        <dbReference type="PIRSR" id="PIRSR602403-1"/>
    </source>
</evidence>
<evidence type="ECO:0000256" key="2">
    <source>
        <dbReference type="ARBA" id="ARBA00005179"/>
    </source>
</evidence>
<dbReference type="CDD" id="cd11041">
    <property type="entry name" value="CYP503A1-like"/>
    <property type="match status" value="1"/>
</dbReference>
<dbReference type="PANTHER" id="PTHR46206:SF2">
    <property type="entry name" value="CYTOCHROME P450 MONOOXYGENASE AUSG-RELATED"/>
    <property type="match status" value="1"/>
</dbReference>
<keyword evidence="4 9" id="KW-0349">Heme</keyword>
<evidence type="ECO:0000256" key="6">
    <source>
        <dbReference type="ARBA" id="ARBA00023002"/>
    </source>
</evidence>
<keyword evidence="13" id="KW-1185">Reference proteome</keyword>